<comment type="subcellular location">
    <subcellularLocation>
        <location evidence="1">Cell membrane</location>
        <topology evidence="1">Multi-pass membrane protein</topology>
    </subcellularLocation>
</comment>
<feature type="transmembrane region" description="Helical" evidence="7">
    <location>
        <begin position="387"/>
        <end position="418"/>
    </location>
</feature>
<feature type="transmembrane region" description="Helical" evidence="7">
    <location>
        <begin position="357"/>
        <end position="375"/>
    </location>
</feature>
<keyword evidence="4" id="KW-0201">Cytochrome c-type biogenesis</keyword>
<proteinExistence type="predicted"/>
<keyword evidence="8" id="KW-0732">Signal</keyword>
<name>A0A6G7ZQ17_9SPHN</name>
<feature type="transmembrane region" description="Helical" evidence="7">
    <location>
        <begin position="424"/>
        <end position="444"/>
    </location>
</feature>
<dbReference type="AlphaFoldDB" id="A0A6G7ZQ17"/>
<dbReference type="Pfam" id="PF13899">
    <property type="entry name" value="Thioredoxin_7"/>
    <property type="match status" value="1"/>
</dbReference>
<organism evidence="10 11">
    <name type="scientific">Sphingomonas sinipercae</name>
    <dbReference type="NCBI Taxonomy" id="2714944"/>
    <lineage>
        <taxon>Bacteria</taxon>
        <taxon>Pseudomonadati</taxon>
        <taxon>Pseudomonadota</taxon>
        <taxon>Alphaproteobacteria</taxon>
        <taxon>Sphingomonadales</taxon>
        <taxon>Sphingomonadaceae</taxon>
        <taxon>Sphingomonas</taxon>
    </lineage>
</organism>
<evidence type="ECO:0000259" key="9">
    <source>
        <dbReference type="PROSITE" id="PS51352"/>
    </source>
</evidence>
<dbReference type="PANTHER" id="PTHR32234">
    <property type="entry name" value="THIOL:DISULFIDE INTERCHANGE PROTEIN DSBD"/>
    <property type="match status" value="1"/>
</dbReference>
<evidence type="ECO:0000313" key="11">
    <source>
        <dbReference type="Proteomes" id="UP000502502"/>
    </source>
</evidence>
<feature type="transmembrane region" description="Helical" evidence="7">
    <location>
        <begin position="464"/>
        <end position="481"/>
    </location>
</feature>
<dbReference type="InterPro" id="IPR035671">
    <property type="entry name" value="DsbD_gamma"/>
</dbReference>
<evidence type="ECO:0000256" key="7">
    <source>
        <dbReference type="SAM" id="Phobius"/>
    </source>
</evidence>
<keyword evidence="3 7" id="KW-0812">Transmembrane</keyword>
<dbReference type="GO" id="GO:0005886">
    <property type="term" value="C:plasma membrane"/>
    <property type="evidence" value="ECO:0007669"/>
    <property type="project" value="UniProtKB-SubCell"/>
</dbReference>
<accession>A0A6G7ZQ17</accession>
<dbReference type="Proteomes" id="UP000502502">
    <property type="component" value="Chromosome"/>
</dbReference>
<dbReference type="InterPro" id="IPR003834">
    <property type="entry name" value="Cyt_c_assmbl_TM_dom"/>
</dbReference>
<sequence length="657" mass="68795">MLRRLILLFALLLAPTMAQAQNITPALVAEGRAVPGGEVELAIVMRPKPGWHGYWLNPGDAGLPMQVEWKLPAGFAVAPLRYPVPSRLTVAGLMNYVYERDYALLTRLKVPASATGIVPIRAHASWLACTDKVCVPEQGDFSLDLATGGIAPMDARFNDWRRALPRPLATPAKFDSSDRLLRIAIPLPADVPVAESYVFPATDAVVDYAASQQFRRNGDMLIAELPLKGAAPETFAGVLSAGDGRGFEFSAIAGEVPSGGTAIAGSGGNDAVLFAVLGALIGGILLNLMPCVFPILAIKALHLARSGGDEREARRDAVAYAAGAILGTGALGLALLAIRAGGTAAGWAFQLQDPRTIMLLMLLSVAITLNLLRVFELPVVAGNARPAGSFGAGALAAFVATPCAGPFLGAALGTALLLPVGGSVLVFAALGLGLALPFVAVAFIPALRQILPSPGRWMQRLQRFLAIPMAATAIGCLWLLYRQGGDAAVLIGVLAASIVAAVFALLGRWQRSGERLLWPAAAVAIAVAAAAVVLVPQRSAPAATAGSTWSTDAVRAATTQGKPAFVYFTADWCLTCKANEAAAINRESVTRAFDKAGVKVFVGDWTDGDPAITRFLESRGRAGVPLYLWYEPGKAQPEELPQILTPSMLTSRALRGR</sequence>
<evidence type="ECO:0000256" key="1">
    <source>
        <dbReference type="ARBA" id="ARBA00004651"/>
    </source>
</evidence>
<gene>
    <name evidence="10" type="ORF">G7078_09730</name>
</gene>
<evidence type="ECO:0000256" key="6">
    <source>
        <dbReference type="ARBA" id="ARBA00023136"/>
    </source>
</evidence>
<feature type="transmembrane region" description="Helical" evidence="7">
    <location>
        <begin position="317"/>
        <end position="337"/>
    </location>
</feature>
<dbReference type="GO" id="GO:0015035">
    <property type="term" value="F:protein-disulfide reductase activity"/>
    <property type="evidence" value="ECO:0007669"/>
    <property type="project" value="TreeGrafter"/>
</dbReference>
<dbReference type="CDD" id="cd02953">
    <property type="entry name" value="DsbDgamma"/>
    <property type="match status" value="1"/>
</dbReference>
<feature type="signal peptide" evidence="8">
    <location>
        <begin position="1"/>
        <end position="20"/>
    </location>
</feature>
<dbReference type="EMBL" id="CP049871">
    <property type="protein sequence ID" value="QIL03025.1"/>
    <property type="molecule type" value="Genomic_DNA"/>
</dbReference>
<dbReference type="PROSITE" id="PS51352">
    <property type="entry name" value="THIOREDOXIN_2"/>
    <property type="match status" value="1"/>
</dbReference>
<dbReference type="PANTHER" id="PTHR32234:SF3">
    <property type="entry name" value="SUPPRESSION OF COPPER SENSITIVITY PROTEIN"/>
    <property type="match status" value="1"/>
</dbReference>
<protein>
    <submittedName>
        <fullName evidence="10">Thiol:disulfide interchange protein</fullName>
    </submittedName>
</protein>
<dbReference type="Pfam" id="PF11412">
    <property type="entry name" value="DsbD_N"/>
    <property type="match status" value="1"/>
</dbReference>
<evidence type="ECO:0000313" key="10">
    <source>
        <dbReference type="EMBL" id="QIL03025.1"/>
    </source>
</evidence>
<dbReference type="Pfam" id="PF02683">
    <property type="entry name" value="DsbD_TM"/>
    <property type="match status" value="1"/>
</dbReference>
<dbReference type="SUPFAM" id="SSF52833">
    <property type="entry name" value="Thioredoxin-like"/>
    <property type="match status" value="1"/>
</dbReference>
<dbReference type="InterPro" id="IPR036249">
    <property type="entry name" value="Thioredoxin-like_sf"/>
</dbReference>
<evidence type="ECO:0000256" key="2">
    <source>
        <dbReference type="ARBA" id="ARBA00022475"/>
    </source>
</evidence>
<feature type="domain" description="Thioredoxin" evidence="9">
    <location>
        <begin position="529"/>
        <end position="657"/>
    </location>
</feature>
<feature type="transmembrane region" description="Helical" evidence="7">
    <location>
        <begin position="516"/>
        <end position="535"/>
    </location>
</feature>
<dbReference type="RefSeq" id="WP_166095509.1">
    <property type="nucleotide sequence ID" value="NZ_CP049871.1"/>
</dbReference>
<dbReference type="GO" id="GO:0045454">
    <property type="term" value="P:cell redox homeostasis"/>
    <property type="evidence" value="ECO:0007669"/>
    <property type="project" value="TreeGrafter"/>
</dbReference>
<keyword evidence="11" id="KW-1185">Reference proteome</keyword>
<dbReference type="KEGG" id="ssin:G7078_09730"/>
<keyword evidence="5 7" id="KW-1133">Transmembrane helix</keyword>
<dbReference type="Gene3D" id="3.40.30.10">
    <property type="entry name" value="Glutaredoxin"/>
    <property type="match status" value="1"/>
</dbReference>
<feature type="transmembrane region" description="Helical" evidence="7">
    <location>
        <begin position="271"/>
        <end position="296"/>
    </location>
</feature>
<feature type="chain" id="PRO_5026145363" evidence="8">
    <location>
        <begin position="21"/>
        <end position="657"/>
    </location>
</feature>
<dbReference type="InterPro" id="IPR013766">
    <property type="entry name" value="Thioredoxin_domain"/>
</dbReference>
<evidence type="ECO:0000256" key="4">
    <source>
        <dbReference type="ARBA" id="ARBA00022748"/>
    </source>
</evidence>
<keyword evidence="6 7" id="KW-0472">Membrane</keyword>
<evidence type="ECO:0000256" key="8">
    <source>
        <dbReference type="SAM" id="SignalP"/>
    </source>
</evidence>
<evidence type="ECO:0000256" key="3">
    <source>
        <dbReference type="ARBA" id="ARBA00022692"/>
    </source>
</evidence>
<feature type="transmembrane region" description="Helical" evidence="7">
    <location>
        <begin position="487"/>
        <end position="509"/>
    </location>
</feature>
<dbReference type="InterPro" id="IPR028250">
    <property type="entry name" value="DsbDN"/>
</dbReference>
<reference evidence="10 11" key="1">
    <citation type="submission" date="2020-03" db="EMBL/GenBank/DDBJ databases">
        <title>Sphingomonas sp. nov., isolated from fish.</title>
        <authorList>
            <person name="Hyun D.-W."/>
            <person name="Bae J.-W."/>
        </authorList>
    </citation>
    <scope>NUCLEOTIDE SEQUENCE [LARGE SCALE GENOMIC DNA]</scope>
    <source>
        <strain evidence="10 11">HDW15C</strain>
    </source>
</reference>
<keyword evidence="2" id="KW-1003">Cell membrane</keyword>
<dbReference type="GO" id="GO:0017004">
    <property type="term" value="P:cytochrome complex assembly"/>
    <property type="evidence" value="ECO:0007669"/>
    <property type="project" value="UniProtKB-KW"/>
</dbReference>
<evidence type="ECO:0000256" key="5">
    <source>
        <dbReference type="ARBA" id="ARBA00022989"/>
    </source>
</evidence>